<dbReference type="AlphaFoldDB" id="A0A1H0X1Z2"/>
<keyword evidence="4" id="KW-0460">Magnesium</keyword>
<dbReference type="GO" id="GO:0003872">
    <property type="term" value="F:6-phosphofructokinase activity"/>
    <property type="evidence" value="ECO:0007669"/>
    <property type="project" value="InterPro"/>
</dbReference>
<evidence type="ECO:0000256" key="2">
    <source>
        <dbReference type="ARBA" id="ARBA00022723"/>
    </source>
</evidence>
<accession>A0A1H0X1Z2</accession>
<keyword evidence="3 6" id="KW-0418">Kinase</keyword>
<feature type="domain" description="Phosphofructokinase" evidence="5">
    <location>
        <begin position="2"/>
        <end position="265"/>
    </location>
</feature>
<dbReference type="InterPro" id="IPR000023">
    <property type="entry name" value="Phosphofructokinase_dom"/>
</dbReference>
<keyword evidence="7" id="KW-1185">Reference proteome</keyword>
<dbReference type="OrthoDB" id="2831403at2"/>
<dbReference type="Gene3D" id="3.40.50.460">
    <property type="entry name" value="Phosphofructokinase domain"/>
    <property type="match status" value="1"/>
</dbReference>
<organism evidence="6 7">
    <name type="scientific">Litchfieldia salsa</name>
    <dbReference type="NCBI Taxonomy" id="930152"/>
    <lineage>
        <taxon>Bacteria</taxon>
        <taxon>Bacillati</taxon>
        <taxon>Bacillota</taxon>
        <taxon>Bacilli</taxon>
        <taxon>Bacillales</taxon>
        <taxon>Bacillaceae</taxon>
        <taxon>Litchfieldia</taxon>
    </lineage>
</organism>
<gene>
    <name evidence="6" type="ORF">SAMN05216565_12413</name>
</gene>
<evidence type="ECO:0000256" key="1">
    <source>
        <dbReference type="ARBA" id="ARBA00022679"/>
    </source>
</evidence>
<dbReference type="EMBL" id="FNJU01000024">
    <property type="protein sequence ID" value="SDP96977.1"/>
    <property type="molecule type" value="Genomic_DNA"/>
</dbReference>
<dbReference type="Pfam" id="PF00365">
    <property type="entry name" value="PFK"/>
    <property type="match status" value="1"/>
</dbReference>
<name>A0A1H0X1Z2_9BACI</name>
<evidence type="ECO:0000256" key="3">
    <source>
        <dbReference type="ARBA" id="ARBA00022777"/>
    </source>
</evidence>
<protein>
    <submittedName>
        <fullName evidence="6">6-phosphofructokinase</fullName>
    </submittedName>
</protein>
<dbReference type="Gene3D" id="3.40.50.450">
    <property type="match status" value="1"/>
</dbReference>
<evidence type="ECO:0000313" key="6">
    <source>
        <dbReference type="EMBL" id="SDP96977.1"/>
    </source>
</evidence>
<evidence type="ECO:0000259" key="5">
    <source>
        <dbReference type="Pfam" id="PF00365"/>
    </source>
</evidence>
<dbReference type="InterPro" id="IPR035966">
    <property type="entry name" value="PKF_sf"/>
</dbReference>
<dbReference type="GO" id="GO:0046872">
    <property type="term" value="F:metal ion binding"/>
    <property type="evidence" value="ECO:0007669"/>
    <property type="project" value="UniProtKB-KW"/>
</dbReference>
<evidence type="ECO:0000256" key="4">
    <source>
        <dbReference type="ARBA" id="ARBA00022842"/>
    </source>
</evidence>
<sequence>MNIGVVHFGSYTTGVTEIITRLIEANIESYRLYGIDWNRHTKGIEVKELHRESIAQAQFNGDAILSAFPEQYWNEGSKSLIHENIKLDYLILLGGSKETVSTSSIKTLHVPVSIFNSEDHSSYSLGYDSALNTIYSSIEKIRDTASSLIYNKLRVFPIQIPGNKYTPLVQDTALAINAPFVRQDDDEAITIIKEAIQEKNSRNESYLFIIMDHSVNHQSLEQKIAVEFDVDWKVMSISESQCVGPFPTAIDRIVIGRISDKIIELINTSSLDSGYIGIQDLQVTYYKN</sequence>
<dbReference type="SUPFAM" id="SSF53784">
    <property type="entry name" value="Phosphofructokinase"/>
    <property type="match status" value="1"/>
</dbReference>
<evidence type="ECO:0000313" key="7">
    <source>
        <dbReference type="Proteomes" id="UP000199159"/>
    </source>
</evidence>
<dbReference type="Proteomes" id="UP000199159">
    <property type="component" value="Unassembled WGS sequence"/>
</dbReference>
<dbReference type="STRING" id="930152.SAMN05216565_12413"/>
<dbReference type="UniPathway" id="UPA00109">
    <property type="reaction ID" value="UER00182"/>
</dbReference>
<keyword evidence="2" id="KW-0479">Metal-binding</keyword>
<dbReference type="RefSeq" id="WP_090859857.1">
    <property type="nucleotide sequence ID" value="NZ_FNJU01000024.1"/>
</dbReference>
<proteinExistence type="predicted"/>
<reference evidence="7" key="1">
    <citation type="submission" date="2016-10" db="EMBL/GenBank/DDBJ databases">
        <authorList>
            <person name="Varghese N."/>
            <person name="Submissions S."/>
        </authorList>
    </citation>
    <scope>NUCLEOTIDE SEQUENCE [LARGE SCALE GENOMIC DNA]</scope>
    <source>
        <strain evidence="7">IBRC-M10078</strain>
    </source>
</reference>
<keyword evidence="1" id="KW-0808">Transferase</keyword>